<keyword evidence="12" id="KW-0503">Monooxygenase</keyword>
<evidence type="ECO:0000256" key="1">
    <source>
        <dbReference type="ARBA" id="ARBA00001971"/>
    </source>
</evidence>
<comment type="caution">
    <text evidence="17">The sequence shown here is derived from an EMBL/GenBank/DDBJ whole genome shotgun (WGS) entry which is preliminary data.</text>
</comment>
<evidence type="ECO:0000256" key="15">
    <source>
        <dbReference type="ARBA" id="ARBA00047827"/>
    </source>
</evidence>
<evidence type="ECO:0000256" key="16">
    <source>
        <dbReference type="PIRSR" id="PIRSR602401-1"/>
    </source>
</evidence>
<dbReference type="InterPro" id="IPR002401">
    <property type="entry name" value="Cyt_P450_E_grp-I"/>
</dbReference>
<comment type="cofactor">
    <cofactor evidence="1 16">
        <name>heme</name>
        <dbReference type="ChEBI" id="CHEBI:30413"/>
    </cofactor>
</comment>
<dbReference type="AlphaFoldDB" id="A0A151PGC0"/>
<comment type="similarity">
    <text evidence="4">Belongs to the cytochrome P450 family.</text>
</comment>
<dbReference type="eggNOG" id="KOG0156">
    <property type="taxonomic scope" value="Eukaryota"/>
</dbReference>
<dbReference type="CDD" id="cd20665">
    <property type="entry name" value="CYP2C-like"/>
    <property type="match status" value="1"/>
</dbReference>
<evidence type="ECO:0000256" key="14">
    <source>
        <dbReference type="ARBA" id="ARBA00037347"/>
    </source>
</evidence>
<feature type="binding site" description="axial binding residue" evidence="16">
    <location>
        <position position="471"/>
    </location>
    <ligand>
        <name>heme</name>
        <dbReference type="ChEBI" id="CHEBI:30413"/>
    </ligand>
    <ligandPart>
        <name>Fe</name>
        <dbReference type="ChEBI" id="CHEBI:18248"/>
    </ligandPart>
</feature>
<comment type="function">
    <text evidence="14">Cytochromes P450 are a group of heme-thiolate monooxygenases. In liver microsomes, this enzyme is involved in an NADPH-dependent electron transport pathway. It oxidizes a variety of structurally unrelated compounds, including steroids, fatty acids, and xenobiotics.</text>
</comment>
<evidence type="ECO:0000256" key="8">
    <source>
        <dbReference type="ARBA" id="ARBA00022824"/>
    </source>
</evidence>
<dbReference type="GO" id="GO:0006805">
    <property type="term" value="P:xenobiotic metabolic process"/>
    <property type="evidence" value="ECO:0007669"/>
    <property type="project" value="TreeGrafter"/>
</dbReference>
<dbReference type="InterPro" id="IPR050182">
    <property type="entry name" value="Cytochrome_P450_fam2"/>
</dbReference>
<dbReference type="PROSITE" id="PS00086">
    <property type="entry name" value="CYTOCHROME_P450"/>
    <property type="match status" value="2"/>
</dbReference>
<dbReference type="FunFam" id="1.10.630.10:FF:000001">
    <property type="entry name" value="Cytochrome P450, family 2"/>
    <property type="match status" value="2"/>
</dbReference>
<dbReference type="GO" id="GO:0005789">
    <property type="term" value="C:endoplasmic reticulum membrane"/>
    <property type="evidence" value="ECO:0007669"/>
    <property type="project" value="UniProtKB-SubCell"/>
</dbReference>
<evidence type="ECO:0000256" key="5">
    <source>
        <dbReference type="ARBA" id="ARBA00012109"/>
    </source>
</evidence>
<evidence type="ECO:0000256" key="10">
    <source>
        <dbReference type="ARBA" id="ARBA00023002"/>
    </source>
</evidence>
<evidence type="ECO:0000256" key="3">
    <source>
        <dbReference type="ARBA" id="ARBA00004406"/>
    </source>
</evidence>
<dbReference type="GO" id="GO:0019373">
    <property type="term" value="P:epoxygenase P450 pathway"/>
    <property type="evidence" value="ECO:0007669"/>
    <property type="project" value="TreeGrafter"/>
</dbReference>
<dbReference type="Gene3D" id="1.10.630.10">
    <property type="entry name" value="Cytochrome P450"/>
    <property type="match status" value="2"/>
</dbReference>
<evidence type="ECO:0000256" key="12">
    <source>
        <dbReference type="ARBA" id="ARBA00023033"/>
    </source>
</evidence>
<keyword evidence="9" id="KW-0492">Microsome</keyword>
<dbReference type="InterPro" id="IPR001128">
    <property type="entry name" value="Cyt_P450"/>
</dbReference>
<keyword evidence="10" id="KW-0560">Oxidoreductase</keyword>
<dbReference type="InterPro" id="IPR036396">
    <property type="entry name" value="Cyt_P450_sf"/>
</dbReference>
<evidence type="ECO:0000256" key="7">
    <source>
        <dbReference type="ARBA" id="ARBA00022723"/>
    </source>
</evidence>
<proteinExistence type="inferred from homology"/>
<dbReference type="PANTHER" id="PTHR24300">
    <property type="entry name" value="CYTOCHROME P450 508A4-RELATED"/>
    <property type="match status" value="1"/>
</dbReference>
<organism evidence="17 18">
    <name type="scientific">Alligator mississippiensis</name>
    <name type="common">American alligator</name>
    <dbReference type="NCBI Taxonomy" id="8496"/>
    <lineage>
        <taxon>Eukaryota</taxon>
        <taxon>Metazoa</taxon>
        <taxon>Chordata</taxon>
        <taxon>Craniata</taxon>
        <taxon>Vertebrata</taxon>
        <taxon>Euteleostomi</taxon>
        <taxon>Archelosauria</taxon>
        <taxon>Archosauria</taxon>
        <taxon>Crocodylia</taxon>
        <taxon>Alligatoridae</taxon>
        <taxon>Alligatorinae</taxon>
        <taxon>Alligator</taxon>
    </lineage>
</organism>
<dbReference type="Proteomes" id="UP000050525">
    <property type="component" value="Unassembled WGS sequence"/>
</dbReference>
<dbReference type="PANTHER" id="PTHR24300:SF356">
    <property type="entry name" value="CYTOCHROME P450 2E1"/>
    <property type="match status" value="1"/>
</dbReference>
<keyword evidence="6 16" id="KW-0349">Heme</keyword>
<evidence type="ECO:0000256" key="13">
    <source>
        <dbReference type="ARBA" id="ARBA00023136"/>
    </source>
</evidence>
<comment type="subcellular location">
    <subcellularLocation>
        <location evidence="3">Endoplasmic reticulum membrane</location>
        <topology evidence="3">Peripheral membrane protein</topology>
    </subcellularLocation>
    <subcellularLocation>
        <location evidence="2">Microsome membrane</location>
        <topology evidence="2">Peripheral membrane protein</topology>
    </subcellularLocation>
</comment>
<dbReference type="GO" id="GO:0020037">
    <property type="term" value="F:heme binding"/>
    <property type="evidence" value="ECO:0007669"/>
    <property type="project" value="InterPro"/>
</dbReference>
<keyword evidence="18" id="KW-1185">Reference proteome</keyword>
<dbReference type="STRING" id="8496.A0A151PGC0"/>
<dbReference type="SUPFAM" id="SSF48264">
    <property type="entry name" value="Cytochrome P450"/>
    <property type="match status" value="2"/>
</dbReference>
<keyword evidence="11 16" id="KW-0408">Iron</keyword>
<dbReference type="Pfam" id="PF00067">
    <property type="entry name" value="p450"/>
    <property type="match status" value="2"/>
</dbReference>
<gene>
    <name evidence="17" type="primary">CYP2E1</name>
    <name evidence="17" type="ORF">Y1Q_0001967</name>
</gene>
<dbReference type="PRINTS" id="PR00463">
    <property type="entry name" value="EP450I"/>
</dbReference>
<dbReference type="GO" id="GO:0016712">
    <property type="term" value="F:oxidoreductase activity, acting on paired donors, with incorporation or reduction of molecular oxygen, reduced flavin or flavoprotein as one donor, and incorporation of one atom of oxygen"/>
    <property type="evidence" value="ECO:0007669"/>
    <property type="project" value="UniProtKB-EC"/>
</dbReference>
<comment type="catalytic activity">
    <reaction evidence="15">
        <text>an organic molecule + reduced [NADPH--hemoprotein reductase] + O2 = an alcohol + oxidized [NADPH--hemoprotein reductase] + H2O + H(+)</text>
        <dbReference type="Rhea" id="RHEA:17149"/>
        <dbReference type="Rhea" id="RHEA-COMP:11964"/>
        <dbReference type="Rhea" id="RHEA-COMP:11965"/>
        <dbReference type="ChEBI" id="CHEBI:15377"/>
        <dbReference type="ChEBI" id="CHEBI:15378"/>
        <dbReference type="ChEBI" id="CHEBI:15379"/>
        <dbReference type="ChEBI" id="CHEBI:30879"/>
        <dbReference type="ChEBI" id="CHEBI:57618"/>
        <dbReference type="ChEBI" id="CHEBI:58210"/>
        <dbReference type="ChEBI" id="CHEBI:142491"/>
        <dbReference type="EC" id="1.14.14.1"/>
    </reaction>
</comment>
<dbReference type="GO" id="GO:0008392">
    <property type="term" value="F:arachidonate epoxygenase activity"/>
    <property type="evidence" value="ECO:0007669"/>
    <property type="project" value="TreeGrafter"/>
</dbReference>
<evidence type="ECO:0000313" key="17">
    <source>
        <dbReference type="EMBL" id="KYO48167.1"/>
    </source>
</evidence>
<dbReference type="EMBL" id="AKHW03000257">
    <property type="protein sequence ID" value="KYO48167.1"/>
    <property type="molecule type" value="Genomic_DNA"/>
</dbReference>
<keyword evidence="13" id="KW-0472">Membrane</keyword>
<evidence type="ECO:0000256" key="4">
    <source>
        <dbReference type="ARBA" id="ARBA00010617"/>
    </source>
</evidence>
<evidence type="ECO:0000256" key="2">
    <source>
        <dbReference type="ARBA" id="ARBA00004174"/>
    </source>
</evidence>
<accession>A0A151PGC0</accession>
<dbReference type="PRINTS" id="PR00385">
    <property type="entry name" value="P450"/>
</dbReference>
<keyword evidence="8" id="KW-0256">Endoplasmic reticulum</keyword>
<keyword evidence="7 16" id="KW-0479">Metal-binding</keyword>
<dbReference type="EC" id="1.14.14.1" evidence="5"/>
<evidence type="ECO:0000256" key="11">
    <source>
        <dbReference type="ARBA" id="ARBA00023004"/>
    </source>
</evidence>
<reference evidence="17 18" key="1">
    <citation type="journal article" date="2012" name="Genome Biol.">
        <title>Sequencing three crocodilian genomes to illuminate the evolution of archosaurs and amniotes.</title>
        <authorList>
            <person name="St John J.A."/>
            <person name="Braun E.L."/>
            <person name="Isberg S.R."/>
            <person name="Miles L.G."/>
            <person name="Chong A.Y."/>
            <person name="Gongora J."/>
            <person name="Dalzell P."/>
            <person name="Moran C."/>
            <person name="Bed'hom B."/>
            <person name="Abzhanov A."/>
            <person name="Burgess S.C."/>
            <person name="Cooksey A.M."/>
            <person name="Castoe T.A."/>
            <person name="Crawford N.G."/>
            <person name="Densmore L.D."/>
            <person name="Drew J.C."/>
            <person name="Edwards S.V."/>
            <person name="Faircloth B.C."/>
            <person name="Fujita M.K."/>
            <person name="Greenwold M.J."/>
            <person name="Hoffmann F.G."/>
            <person name="Howard J.M."/>
            <person name="Iguchi T."/>
            <person name="Janes D.E."/>
            <person name="Khan S.Y."/>
            <person name="Kohno S."/>
            <person name="de Koning A.J."/>
            <person name="Lance S.L."/>
            <person name="McCarthy F.M."/>
            <person name="McCormack J.E."/>
            <person name="Merchant M.E."/>
            <person name="Peterson D.G."/>
            <person name="Pollock D.D."/>
            <person name="Pourmand N."/>
            <person name="Raney B.J."/>
            <person name="Roessler K.A."/>
            <person name="Sanford J.R."/>
            <person name="Sawyer R.H."/>
            <person name="Schmidt C.J."/>
            <person name="Triplett E.W."/>
            <person name="Tuberville T.D."/>
            <person name="Venegas-Anaya M."/>
            <person name="Howard J.T."/>
            <person name="Jarvis E.D."/>
            <person name="Guillette L.J.Jr."/>
            <person name="Glenn T.C."/>
            <person name="Green R.E."/>
            <person name="Ray D.A."/>
        </authorList>
    </citation>
    <scope>NUCLEOTIDE SEQUENCE [LARGE SCALE GENOMIC DNA]</scope>
    <source>
        <strain evidence="17">KSC_2009_1</strain>
    </source>
</reference>
<sequence length="997" mass="114123">MRMWVWDRFNMGKQDWKRKYAIVKDRGVKVGGKKIEMYSETLEKKCPVASSNKATWRKRPGNGKLPPGPWSLPILGNALQLKTKDLIRTLNKLHEKYGPVFTLYFGSERVVMLHGYQAVKKALIDRGDEFVSRGKVPVIDKLFKGLGVIFSNGEQWKQLRRFALTTLRNFGMGKKSIEERIQEEAQCLVEKLSSTQKMPFDPTFLLSCTVSNVICSIVFGNRYDYEDKKFLALLDKMDDNIHLLNSQWGQFYQLFPSLMDVFPGPYNQIAINFAAVKEFISEELKKHEETLDPTSPRDFIDCFLIKMEQEKQNGKTEFHVENSVMTTLDLFSGGTETTSTTLRYGLLILLKYPDIQEKVQEEIDHVIGRMRSPCIADRSQMPYTDAVVHEIQRFIALVPLGLPRAVSQDTPFGQYLIPKGTTVYPILSSVLHDSNEFPNPEQFNPGHFLNENGTFRKSSFFMPFSAGKRICLGEGLARMEIFLFLTTILQNFTLKPFTDPKEIDISPALSGLMNLPRPYQLCVLPRWRKRSGNGKLPPGPVSFPIIGNALQLKTKNLSRTLHKLSEIYGPVFTVHFGSERVVILHGYEAVKEALIDHADKFAARGHMPIGDKFNNGLGIVFSNGERWKQLRQFALTTLRNFGMGKRSIEMQIQEEAQYLVKKLSSTQKMPFEPTFLLSCAVSNIICSIIFGKHRDYEDRKFLTLMGLMNDIFHVVSSHWGQLYQLFPSLMNVLPGPHKRMFKNVDELKKFISEEVKKHQDSLDPSSPQDLIDCFLTKMEQDKHNDKSEFYLENLVTTTFDLFIAGTESTSTTLRYGLLILLKYPEIQEKVQKEIDFVIGRTQSVCMANRSQMPYTDAVVHEIQRFIAVIPLGLPRTVSQDTPFRQYIIPKGTTIYPILSSVLHDSKEFRDPEQFNPEHFLNENGTFRKSNFFMPFSAGKRICLGESLARMEIFLILVTILQNFTLKPLIDPKEIDISPEKSGVSNTPKPYQLCALPR</sequence>
<name>A0A151PGC0_ALLMI</name>
<dbReference type="InterPro" id="IPR017972">
    <property type="entry name" value="Cyt_P450_CS"/>
</dbReference>
<protein>
    <recommendedName>
        <fullName evidence="5">unspecific monooxygenase</fullName>
        <ecNumber evidence="5">1.14.14.1</ecNumber>
    </recommendedName>
</protein>
<dbReference type="GO" id="GO:0005506">
    <property type="term" value="F:iron ion binding"/>
    <property type="evidence" value="ECO:0007669"/>
    <property type="project" value="InterPro"/>
</dbReference>
<evidence type="ECO:0000313" key="18">
    <source>
        <dbReference type="Proteomes" id="UP000050525"/>
    </source>
</evidence>
<evidence type="ECO:0000256" key="6">
    <source>
        <dbReference type="ARBA" id="ARBA00022617"/>
    </source>
</evidence>
<evidence type="ECO:0000256" key="9">
    <source>
        <dbReference type="ARBA" id="ARBA00022848"/>
    </source>
</evidence>